<evidence type="ECO:0000256" key="8">
    <source>
        <dbReference type="ARBA" id="ARBA00043957"/>
    </source>
</evidence>
<dbReference type="Gene3D" id="1.10.150.80">
    <property type="entry name" value="HRDC domain"/>
    <property type="match status" value="1"/>
</dbReference>
<evidence type="ECO:0000313" key="11">
    <source>
        <dbReference type="EMBL" id="KAJ3257880.1"/>
    </source>
</evidence>
<proteinExistence type="inferred from homology"/>
<dbReference type="SUPFAM" id="SSF53098">
    <property type="entry name" value="Ribonuclease H-like"/>
    <property type="match status" value="1"/>
</dbReference>
<reference evidence="11" key="1">
    <citation type="submission" date="2020-05" db="EMBL/GenBank/DDBJ databases">
        <title>Phylogenomic resolution of chytrid fungi.</title>
        <authorList>
            <person name="Stajich J.E."/>
            <person name="Amses K."/>
            <person name="Simmons R."/>
            <person name="Seto K."/>
            <person name="Myers J."/>
            <person name="Bonds A."/>
            <person name="Quandt C.A."/>
            <person name="Barry K."/>
            <person name="Liu P."/>
            <person name="Grigoriev I."/>
            <person name="Longcore J.E."/>
            <person name="James T.Y."/>
        </authorList>
    </citation>
    <scope>NUCLEOTIDE SEQUENCE</scope>
    <source>
        <strain evidence="11">PLAUS21</strain>
    </source>
</reference>
<dbReference type="PANTHER" id="PTHR12124">
    <property type="entry name" value="POLYMYOSITIS/SCLERODERMA AUTOANTIGEN-RELATED"/>
    <property type="match status" value="1"/>
</dbReference>
<comment type="subcellular location">
    <subcellularLocation>
        <location evidence="1">Nucleus</location>
    </subcellularLocation>
</comment>
<dbReference type="GO" id="GO:0000176">
    <property type="term" value="C:nuclear exosome (RNase complex)"/>
    <property type="evidence" value="ECO:0007669"/>
    <property type="project" value="InterPro"/>
</dbReference>
<feature type="compositionally biased region" description="Basic residues" evidence="9">
    <location>
        <begin position="694"/>
        <end position="704"/>
    </location>
</feature>
<evidence type="ECO:0000256" key="9">
    <source>
        <dbReference type="SAM" id="MobiDB-lite"/>
    </source>
</evidence>
<keyword evidence="6" id="KW-0269">Exonuclease</keyword>
<dbReference type="Pfam" id="PF01612">
    <property type="entry name" value="DNA_pol_A_exo1"/>
    <property type="match status" value="1"/>
</dbReference>
<dbReference type="CDD" id="cd06147">
    <property type="entry name" value="Rrp6p_like_exo"/>
    <property type="match status" value="1"/>
</dbReference>
<keyword evidence="5" id="KW-0271">Exosome</keyword>
<keyword evidence="12" id="KW-1185">Reference proteome</keyword>
<dbReference type="FunFam" id="1.10.150.80:FF:000001">
    <property type="entry name" value="Putative exosome component 10"/>
    <property type="match status" value="1"/>
</dbReference>
<keyword evidence="7" id="KW-0539">Nucleus</keyword>
<comment type="similarity">
    <text evidence="8">Belongs to the exosome component 10/RRP6 family.</text>
</comment>
<name>A0AAD5UH01_9FUNG</name>
<dbReference type="GO" id="GO:0071038">
    <property type="term" value="P:TRAMP-dependent tRNA surveillance pathway"/>
    <property type="evidence" value="ECO:0007669"/>
    <property type="project" value="TreeGrafter"/>
</dbReference>
<dbReference type="Gene3D" id="3.30.420.10">
    <property type="entry name" value="Ribonuclease H-like superfamily/Ribonuclease H"/>
    <property type="match status" value="1"/>
</dbReference>
<evidence type="ECO:0000313" key="12">
    <source>
        <dbReference type="Proteomes" id="UP001210925"/>
    </source>
</evidence>
<evidence type="ECO:0000256" key="2">
    <source>
        <dbReference type="ARBA" id="ARBA00022552"/>
    </source>
</evidence>
<evidence type="ECO:0000256" key="6">
    <source>
        <dbReference type="ARBA" id="ARBA00022839"/>
    </source>
</evidence>
<evidence type="ECO:0000256" key="4">
    <source>
        <dbReference type="ARBA" id="ARBA00022801"/>
    </source>
</evidence>
<sequence length="712" mass="82351">MDFGESSYEEFRDNLVNSLVELTQSSKFLLPSEVSFLRADSRNAAQLDSISDKILEGFNQTIQYSSVKDSNQEFSGLNDFLEHFDLAGDAIDNMFEKADIFLDSIKKKSSQISTAINPTQTQNAAFGQFKAVLRPQLKFKDKVDNSNTPWVPIIKHKPNSKQPLKAELSPEMKNHLASIGQQEIHLHPYDYEIRHIEFPKSLFQIKDEQMYLPMESTPFTWVDTLEGLETLCKVLENSKEIAVDLEHHDFRSFQGFTCLMQISTRDQDFMVDTLELRSELYRLNESFTNPNIIKVFHGANMDVQWLQRDFGVYIVNLFDTYQASQLLEMEKHSFAHLLQYYCQVETNKKYQLADWRIRPLTKEMIHYARTDTHYLLYIFDKMRNELLKRGNEGNNLIKAALERSAETSLIIYEKSIYDAENGEGNNGWRITKQKSPDPMNNENFAVFRALHAWRDHIARKEDESLRFVLPNHMLFNLCRTMPITAKDILSVCSPTPSLVRLYCQELAVLISETLEQVRQNPTIIMESPKVNTPKKLSEPAALPEPIKPQYQKLSSHKVVVKVLTKSSTFGKIFDNQKQHSRKEKADKIRSELKLIAPALDIQDEPEPEPVKYNEQDPLLALPKPQETKKEPEAIQESQIEVYEDDNNDEIVVLNQKKIDQFEPYDYSKAADPLNKKRKADQADPFMIPEGPKTKVSKPRNRAKSSNKSMTYK</sequence>
<dbReference type="EMBL" id="JADGKB010000033">
    <property type="protein sequence ID" value="KAJ3257880.1"/>
    <property type="molecule type" value="Genomic_DNA"/>
</dbReference>
<keyword evidence="2" id="KW-0698">rRNA processing</keyword>
<dbReference type="FunFam" id="3.30.420.10:FF:000059">
    <property type="entry name" value="Exosome complex exonuclease Rrp6"/>
    <property type="match status" value="1"/>
</dbReference>
<dbReference type="GO" id="GO:0071040">
    <property type="term" value="P:nuclear polyadenylation-dependent antisense transcript catabolic process"/>
    <property type="evidence" value="ECO:0007669"/>
    <property type="project" value="TreeGrafter"/>
</dbReference>
<dbReference type="SMART" id="SM00474">
    <property type="entry name" value="35EXOc"/>
    <property type="match status" value="1"/>
</dbReference>
<dbReference type="GO" id="GO:0000175">
    <property type="term" value="F:3'-5'-RNA exonuclease activity"/>
    <property type="evidence" value="ECO:0007669"/>
    <property type="project" value="InterPro"/>
</dbReference>
<dbReference type="InterPro" id="IPR012337">
    <property type="entry name" value="RNaseH-like_sf"/>
</dbReference>
<dbReference type="SMART" id="SM00341">
    <property type="entry name" value="HRDC"/>
    <property type="match status" value="1"/>
</dbReference>
<dbReference type="InterPro" id="IPR045092">
    <property type="entry name" value="Rrp6-like"/>
</dbReference>
<dbReference type="InterPro" id="IPR010997">
    <property type="entry name" value="HRDC-like_sf"/>
</dbReference>
<dbReference type="InterPro" id="IPR049559">
    <property type="entry name" value="Rrp6p-like_exo"/>
</dbReference>
<dbReference type="InterPro" id="IPR036397">
    <property type="entry name" value="RNaseH_sf"/>
</dbReference>
<dbReference type="GO" id="GO:0000166">
    <property type="term" value="F:nucleotide binding"/>
    <property type="evidence" value="ECO:0007669"/>
    <property type="project" value="InterPro"/>
</dbReference>
<dbReference type="GO" id="GO:0071035">
    <property type="term" value="P:nuclear polyadenylation-dependent rRNA catabolic process"/>
    <property type="evidence" value="ECO:0007669"/>
    <property type="project" value="TreeGrafter"/>
</dbReference>
<feature type="region of interest" description="Disordered" evidence="9">
    <location>
        <begin position="664"/>
        <end position="712"/>
    </location>
</feature>
<comment type="caution">
    <text evidence="11">The sequence shown here is derived from an EMBL/GenBank/DDBJ whole genome shotgun (WGS) entry which is preliminary data.</text>
</comment>
<evidence type="ECO:0000256" key="3">
    <source>
        <dbReference type="ARBA" id="ARBA00022722"/>
    </source>
</evidence>
<dbReference type="InterPro" id="IPR044876">
    <property type="entry name" value="HRDC_dom_sf"/>
</dbReference>
<dbReference type="Pfam" id="PF00570">
    <property type="entry name" value="HRDC"/>
    <property type="match status" value="1"/>
</dbReference>
<dbReference type="GO" id="GO:0071036">
    <property type="term" value="P:nuclear polyadenylation-dependent snoRNA catabolic process"/>
    <property type="evidence" value="ECO:0007669"/>
    <property type="project" value="TreeGrafter"/>
</dbReference>
<evidence type="ECO:0000256" key="5">
    <source>
        <dbReference type="ARBA" id="ARBA00022835"/>
    </source>
</evidence>
<gene>
    <name evidence="11" type="primary">EXOSC10</name>
    <name evidence="11" type="ORF">HK103_004171</name>
</gene>
<dbReference type="PANTHER" id="PTHR12124:SF47">
    <property type="entry name" value="EXOSOME COMPONENT 10"/>
    <property type="match status" value="1"/>
</dbReference>
<dbReference type="Pfam" id="PF08066">
    <property type="entry name" value="PMC2NT"/>
    <property type="match status" value="1"/>
</dbReference>
<organism evidence="11 12">
    <name type="scientific">Boothiomyces macroporosus</name>
    <dbReference type="NCBI Taxonomy" id="261099"/>
    <lineage>
        <taxon>Eukaryota</taxon>
        <taxon>Fungi</taxon>
        <taxon>Fungi incertae sedis</taxon>
        <taxon>Chytridiomycota</taxon>
        <taxon>Chytridiomycota incertae sedis</taxon>
        <taxon>Chytridiomycetes</taxon>
        <taxon>Rhizophydiales</taxon>
        <taxon>Terramycetaceae</taxon>
        <taxon>Boothiomyces</taxon>
    </lineage>
</organism>
<keyword evidence="4" id="KW-0378">Hydrolase</keyword>
<dbReference type="GO" id="GO:0071044">
    <property type="term" value="P:histone mRNA catabolic process"/>
    <property type="evidence" value="ECO:0007669"/>
    <property type="project" value="TreeGrafter"/>
</dbReference>
<evidence type="ECO:0000256" key="1">
    <source>
        <dbReference type="ARBA" id="ARBA00004123"/>
    </source>
</evidence>
<feature type="domain" description="HRDC" evidence="10">
    <location>
        <begin position="440"/>
        <end position="520"/>
    </location>
</feature>
<dbReference type="Proteomes" id="UP001210925">
    <property type="component" value="Unassembled WGS sequence"/>
</dbReference>
<keyword evidence="3" id="KW-0540">Nuclease</keyword>
<dbReference type="AlphaFoldDB" id="A0AAD5UH01"/>
<dbReference type="GO" id="GO:0071039">
    <property type="term" value="P:nuclear polyadenylation-dependent CUT catabolic process"/>
    <property type="evidence" value="ECO:0007669"/>
    <property type="project" value="TreeGrafter"/>
</dbReference>
<dbReference type="GO" id="GO:0005730">
    <property type="term" value="C:nucleolus"/>
    <property type="evidence" value="ECO:0007669"/>
    <property type="project" value="TreeGrafter"/>
</dbReference>
<dbReference type="InterPro" id="IPR002562">
    <property type="entry name" value="3'-5'_exonuclease_dom"/>
</dbReference>
<dbReference type="GO" id="GO:0003727">
    <property type="term" value="F:single-stranded RNA binding"/>
    <property type="evidence" value="ECO:0007669"/>
    <property type="project" value="TreeGrafter"/>
</dbReference>
<dbReference type="GO" id="GO:0071051">
    <property type="term" value="P:poly(A)-dependent snoRNA 3'-end processing"/>
    <property type="evidence" value="ECO:0007669"/>
    <property type="project" value="TreeGrafter"/>
</dbReference>
<dbReference type="InterPro" id="IPR002121">
    <property type="entry name" value="HRDC_dom"/>
</dbReference>
<dbReference type="SUPFAM" id="SSF47819">
    <property type="entry name" value="HRDC-like"/>
    <property type="match status" value="1"/>
</dbReference>
<dbReference type="PROSITE" id="PS50967">
    <property type="entry name" value="HRDC"/>
    <property type="match status" value="1"/>
</dbReference>
<accession>A0AAD5UH01</accession>
<dbReference type="GO" id="GO:0071037">
    <property type="term" value="P:nuclear polyadenylation-dependent snRNA catabolic process"/>
    <property type="evidence" value="ECO:0007669"/>
    <property type="project" value="TreeGrafter"/>
</dbReference>
<dbReference type="GO" id="GO:0000467">
    <property type="term" value="P:exonucleolytic trimming to generate mature 3'-end of 5.8S rRNA from tricistronic rRNA transcript (SSU-rRNA, 5.8S rRNA, LSU-rRNA)"/>
    <property type="evidence" value="ECO:0007669"/>
    <property type="project" value="InterPro"/>
</dbReference>
<protein>
    <submittedName>
        <fullName evidence="11">Exosome component 10</fullName>
    </submittedName>
</protein>
<dbReference type="InterPro" id="IPR012588">
    <property type="entry name" value="Exosome-assoc_fac_Rrp6_N"/>
</dbReference>
<evidence type="ECO:0000256" key="7">
    <source>
        <dbReference type="ARBA" id="ARBA00023242"/>
    </source>
</evidence>
<evidence type="ECO:0000259" key="10">
    <source>
        <dbReference type="PROSITE" id="PS50967"/>
    </source>
</evidence>